<evidence type="ECO:0000256" key="3">
    <source>
        <dbReference type="ARBA" id="ARBA00022679"/>
    </source>
</evidence>
<comment type="function">
    <text evidence="12">RNA polymerase that catalyzes the synthesis of short RNA molecules used as primers for DNA polymerase during DNA replication.</text>
</comment>
<keyword evidence="1 12" id="KW-0240">DNA-directed RNA polymerase</keyword>
<dbReference type="InterPro" id="IPR030846">
    <property type="entry name" value="DnaG_bac"/>
</dbReference>
<dbReference type="SUPFAM" id="SSF57783">
    <property type="entry name" value="Zinc beta-ribbon"/>
    <property type="match status" value="1"/>
</dbReference>
<comment type="caution">
    <text evidence="14">The sequence shown here is derived from an EMBL/GenBank/DDBJ whole genome shotgun (WGS) entry which is preliminary data.</text>
</comment>
<evidence type="ECO:0000313" key="15">
    <source>
        <dbReference type="Proteomes" id="UP000786183"/>
    </source>
</evidence>
<comment type="cofactor">
    <cofactor evidence="12">
        <name>Zn(2+)</name>
        <dbReference type="ChEBI" id="CHEBI:29105"/>
    </cofactor>
    <text evidence="12">Binds 1 zinc ion per monomer.</text>
</comment>
<dbReference type="EMBL" id="JACGBB010000010">
    <property type="protein sequence ID" value="MBZ7987559.1"/>
    <property type="molecule type" value="Genomic_DNA"/>
</dbReference>
<dbReference type="Pfam" id="PF01807">
    <property type="entry name" value="Zn_ribbon_DnaG"/>
    <property type="match status" value="1"/>
</dbReference>
<evidence type="ECO:0000256" key="5">
    <source>
        <dbReference type="ARBA" id="ARBA00022705"/>
    </source>
</evidence>
<dbReference type="SMART" id="SM00400">
    <property type="entry name" value="ZnF_CHCC"/>
    <property type="match status" value="1"/>
</dbReference>
<dbReference type="HAMAP" id="MF_00974">
    <property type="entry name" value="DNA_primase_DnaG"/>
    <property type="match status" value="1"/>
</dbReference>
<keyword evidence="4 12" id="KW-0548">Nucleotidyltransferase</keyword>
<evidence type="ECO:0000256" key="4">
    <source>
        <dbReference type="ARBA" id="ARBA00022695"/>
    </source>
</evidence>
<dbReference type="PANTHER" id="PTHR30313">
    <property type="entry name" value="DNA PRIMASE"/>
    <property type="match status" value="1"/>
</dbReference>
<dbReference type="Proteomes" id="UP000786183">
    <property type="component" value="Unassembled WGS sequence"/>
</dbReference>
<evidence type="ECO:0000256" key="1">
    <source>
        <dbReference type="ARBA" id="ARBA00022478"/>
    </source>
</evidence>
<dbReference type="InterPro" id="IPR013264">
    <property type="entry name" value="DNAG_N"/>
</dbReference>
<keyword evidence="5 12" id="KW-0235">DNA replication</keyword>
<accession>A0ABS7WU57</accession>
<dbReference type="Gene3D" id="3.90.580.10">
    <property type="entry name" value="Zinc finger, CHC2-type domain"/>
    <property type="match status" value="1"/>
</dbReference>
<protein>
    <recommendedName>
        <fullName evidence="12">DNA primase</fullName>
        <ecNumber evidence="12">2.7.7.101</ecNumber>
    </recommendedName>
</protein>
<dbReference type="Pfam" id="PF08275">
    <property type="entry name" value="DNAG_N"/>
    <property type="match status" value="1"/>
</dbReference>
<keyword evidence="10 12" id="KW-0238">DNA-binding</keyword>
<keyword evidence="3 12" id="KW-0808">Transferase</keyword>
<organism evidence="14 15">
    <name type="scientific">Campylobacter canadensis</name>
    <dbReference type="NCBI Taxonomy" id="449520"/>
    <lineage>
        <taxon>Bacteria</taxon>
        <taxon>Pseudomonadati</taxon>
        <taxon>Campylobacterota</taxon>
        <taxon>Epsilonproteobacteria</taxon>
        <taxon>Campylobacterales</taxon>
        <taxon>Campylobacteraceae</taxon>
        <taxon>Campylobacter</taxon>
    </lineage>
</organism>
<feature type="zinc finger region" description="CHC2-type" evidence="12">
    <location>
        <begin position="34"/>
        <end position="58"/>
    </location>
</feature>
<keyword evidence="11 12" id="KW-0804">Transcription</keyword>
<reference evidence="14 15" key="1">
    <citation type="submission" date="2020-07" db="EMBL/GenBank/DDBJ databases">
        <title>Transfer of Campylobacter canadensis to the novel genus Avispirillum gen. nov., that also includes two novel species recovered from migratory waterfowl: Avispirillum anseris sp. nov. and Avispirillum brantae sp. nov.</title>
        <authorList>
            <person name="Miller W.G."/>
            <person name="Chapman M.H."/>
            <person name="Yee E."/>
            <person name="Inglis G.D."/>
        </authorList>
    </citation>
    <scope>NUCLEOTIDE SEQUENCE [LARGE SCALE GENOMIC DNA]</scope>
    <source>
        <strain evidence="14 15">L283</strain>
    </source>
</reference>
<evidence type="ECO:0000256" key="9">
    <source>
        <dbReference type="ARBA" id="ARBA00022842"/>
    </source>
</evidence>
<comment type="domain">
    <text evidence="12">Contains an N-terminal zinc-binding domain, a central core domain that contains the primase activity, and a C-terminal DnaB-binding domain.</text>
</comment>
<dbReference type="RefSeq" id="WP_172231202.1">
    <property type="nucleotide sequence ID" value="NZ_CP035946.1"/>
</dbReference>
<evidence type="ECO:0000256" key="2">
    <source>
        <dbReference type="ARBA" id="ARBA00022515"/>
    </source>
</evidence>
<feature type="domain" description="Toprim" evidence="13">
    <location>
        <begin position="241"/>
        <end position="324"/>
    </location>
</feature>
<sequence>MSNINKLKEIINIKDVISNYIQVISKGHNSVCVCPFHADKNPSMQISEEKGLFHCFGCGASGDAFSFVQKYKNVDFLEALKEIAAMYNFNLDMNKNTPRIQNEALVVLNEYYVNELNVRTQMLNYLTSRKINRDLRVKFCLGYAPSTKDTKRILQKANISEEQAFKQGVLKKSEHGYFASFIERITFPIYDANGVLIAFGARTLNADNPAKYVNSPASKLFNKKEIFYAYHLAKSSINKEKKIIICEGYMDVISLHAAGFTYAVAVLGTALTAYHLRLIKKDCFVQLCFDKDNAGQNAAFKSALLFTQNNYNGEVITLKEFKDPAEFVENDKILSLHKEFKTGQNLISFCIEYIFKNSLKLASMQDFALMKFEPFAIKEAYALVLDYTKKLEPYLASEHLSMFCKKYNLNYELLNNIKIPKVLAKANTKLSSVEACVLYFLAISKTDLNELIIKDNFTQKNLIEKICNLEFSDPMLLDFVNNAHYSWKINDMCAFLCNLAVLYKNNSDLVKQILFKEFINALNINTSIIYSKEKLFTAYKIFLDILHFSNSYEDEKNIIRMQIKKLGEDK</sequence>
<keyword evidence="6 12" id="KW-0479">Metal-binding</keyword>
<dbReference type="Gene3D" id="3.40.1360.10">
    <property type="match status" value="1"/>
</dbReference>
<dbReference type="InterPro" id="IPR034151">
    <property type="entry name" value="TOPRIM_DnaG_bac"/>
</dbReference>
<dbReference type="SMART" id="SM00493">
    <property type="entry name" value="TOPRIM"/>
    <property type="match status" value="1"/>
</dbReference>
<keyword evidence="8 12" id="KW-0862">Zinc</keyword>
<keyword evidence="2 12" id="KW-0639">Primosome</keyword>
<dbReference type="Gene3D" id="3.90.980.10">
    <property type="entry name" value="DNA primase, catalytic core, N-terminal domain"/>
    <property type="match status" value="1"/>
</dbReference>
<dbReference type="InterPro" id="IPR006171">
    <property type="entry name" value="TOPRIM_dom"/>
</dbReference>
<proteinExistence type="inferred from homology"/>
<dbReference type="InterPro" id="IPR002694">
    <property type="entry name" value="Znf_CHC2"/>
</dbReference>
<evidence type="ECO:0000256" key="8">
    <source>
        <dbReference type="ARBA" id="ARBA00022833"/>
    </source>
</evidence>
<dbReference type="PANTHER" id="PTHR30313:SF2">
    <property type="entry name" value="DNA PRIMASE"/>
    <property type="match status" value="1"/>
</dbReference>
<evidence type="ECO:0000259" key="13">
    <source>
        <dbReference type="PROSITE" id="PS50880"/>
    </source>
</evidence>
<evidence type="ECO:0000256" key="11">
    <source>
        <dbReference type="ARBA" id="ARBA00023163"/>
    </source>
</evidence>
<keyword evidence="7 12" id="KW-0863">Zinc-finger</keyword>
<evidence type="ECO:0000256" key="6">
    <source>
        <dbReference type="ARBA" id="ARBA00022723"/>
    </source>
</evidence>
<dbReference type="InterPro" id="IPR036977">
    <property type="entry name" value="DNA_primase_Znf_CHC2"/>
</dbReference>
<keyword evidence="9" id="KW-0460">Magnesium</keyword>
<evidence type="ECO:0000256" key="10">
    <source>
        <dbReference type="ARBA" id="ARBA00023125"/>
    </source>
</evidence>
<dbReference type="InterPro" id="IPR006295">
    <property type="entry name" value="DNA_primase_DnaG"/>
</dbReference>
<comment type="subunit">
    <text evidence="12">Monomer. Interacts with DnaB.</text>
</comment>
<dbReference type="PROSITE" id="PS50880">
    <property type="entry name" value="TOPRIM"/>
    <property type="match status" value="1"/>
</dbReference>
<evidence type="ECO:0000256" key="7">
    <source>
        <dbReference type="ARBA" id="ARBA00022771"/>
    </source>
</evidence>
<dbReference type="InterPro" id="IPR050219">
    <property type="entry name" value="DnaG_primase"/>
</dbReference>
<dbReference type="NCBIfam" id="TIGR01391">
    <property type="entry name" value="dnaG"/>
    <property type="match status" value="1"/>
</dbReference>
<dbReference type="InterPro" id="IPR037068">
    <property type="entry name" value="DNA_primase_core_N_sf"/>
</dbReference>
<comment type="catalytic activity">
    <reaction evidence="12">
        <text>ssDNA + n NTP = ssDNA/pppN(pN)n-1 hybrid + (n-1) diphosphate.</text>
        <dbReference type="EC" id="2.7.7.101"/>
    </reaction>
</comment>
<keyword evidence="15" id="KW-1185">Reference proteome</keyword>
<comment type="similarity">
    <text evidence="12">Belongs to the DnaG primase family.</text>
</comment>
<dbReference type="CDD" id="cd03364">
    <property type="entry name" value="TOPRIM_DnaG_primases"/>
    <property type="match status" value="1"/>
</dbReference>
<dbReference type="Pfam" id="PF13155">
    <property type="entry name" value="Toprim_2"/>
    <property type="match status" value="1"/>
</dbReference>
<evidence type="ECO:0000313" key="14">
    <source>
        <dbReference type="EMBL" id="MBZ7987559.1"/>
    </source>
</evidence>
<dbReference type="SUPFAM" id="SSF56731">
    <property type="entry name" value="DNA primase core"/>
    <property type="match status" value="1"/>
</dbReference>
<name>A0ABS7WU57_9BACT</name>
<dbReference type="EC" id="2.7.7.101" evidence="12"/>
<evidence type="ECO:0000256" key="12">
    <source>
        <dbReference type="HAMAP-Rule" id="MF_00974"/>
    </source>
</evidence>
<gene>
    <name evidence="12 14" type="primary">dnaG</name>
    <name evidence="14" type="ORF">AVCANL283_05535</name>
</gene>